<keyword evidence="3" id="KW-1185">Reference proteome</keyword>
<organism evidence="2 3">
    <name type="scientific">Oryza meyeriana var. granulata</name>
    <dbReference type="NCBI Taxonomy" id="110450"/>
    <lineage>
        <taxon>Eukaryota</taxon>
        <taxon>Viridiplantae</taxon>
        <taxon>Streptophyta</taxon>
        <taxon>Embryophyta</taxon>
        <taxon>Tracheophyta</taxon>
        <taxon>Spermatophyta</taxon>
        <taxon>Magnoliopsida</taxon>
        <taxon>Liliopsida</taxon>
        <taxon>Poales</taxon>
        <taxon>Poaceae</taxon>
        <taxon>BOP clade</taxon>
        <taxon>Oryzoideae</taxon>
        <taxon>Oryzeae</taxon>
        <taxon>Oryzinae</taxon>
        <taxon>Oryza</taxon>
        <taxon>Oryza meyeriana</taxon>
    </lineage>
</organism>
<feature type="compositionally biased region" description="Low complexity" evidence="1">
    <location>
        <begin position="35"/>
        <end position="47"/>
    </location>
</feature>
<evidence type="ECO:0000256" key="1">
    <source>
        <dbReference type="SAM" id="MobiDB-lite"/>
    </source>
</evidence>
<evidence type="ECO:0000313" key="3">
    <source>
        <dbReference type="Proteomes" id="UP000479710"/>
    </source>
</evidence>
<comment type="caution">
    <text evidence="2">The sequence shown here is derived from an EMBL/GenBank/DDBJ whole genome shotgun (WGS) entry which is preliminary data.</text>
</comment>
<protein>
    <submittedName>
        <fullName evidence="2">Uncharacterized protein</fullName>
    </submittedName>
</protein>
<dbReference type="EMBL" id="SPHZ02000001">
    <property type="protein sequence ID" value="KAF0933204.1"/>
    <property type="molecule type" value="Genomic_DNA"/>
</dbReference>
<feature type="region of interest" description="Disordered" evidence="1">
    <location>
        <begin position="1"/>
        <end position="54"/>
    </location>
</feature>
<dbReference type="AlphaFoldDB" id="A0A6G1F8M4"/>
<name>A0A6G1F8M4_9ORYZ</name>
<accession>A0A6G1F8M4</accession>
<reference evidence="2 3" key="1">
    <citation type="submission" date="2019-11" db="EMBL/GenBank/DDBJ databases">
        <title>Whole genome sequence of Oryza granulata.</title>
        <authorList>
            <person name="Li W."/>
        </authorList>
    </citation>
    <scope>NUCLEOTIDE SEQUENCE [LARGE SCALE GENOMIC DNA]</scope>
    <source>
        <strain evidence="3">cv. Menghai</strain>
        <tissue evidence="2">Leaf</tissue>
    </source>
</reference>
<evidence type="ECO:0000313" key="2">
    <source>
        <dbReference type="EMBL" id="KAF0933204.1"/>
    </source>
</evidence>
<sequence length="123" mass="12599">MWVVDGSERGAAGVDLEVDKQAGGGGPPDLLIAASPPRRSSSYVSMSPPTPPPDPAVNLRLGLVSAAPERAALTSLLFNDQDVPKLLKNSPVRVSSLGIPVGLGLRLAEILGPPLFPTDATVA</sequence>
<dbReference type="Proteomes" id="UP000479710">
    <property type="component" value="Unassembled WGS sequence"/>
</dbReference>
<proteinExistence type="predicted"/>
<gene>
    <name evidence="2" type="ORF">E2562_016149</name>
</gene>